<protein>
    <recommendedName>
        <fullName evidence="4">Methionine--tRNA ligase, cytoplasmic</fullName>
        <ecNumber evidence="3">6.1.1.10</ecNumber>
    </recommendedName>
    <alternativeName>
        <fullName evidence="13">Methionyl-tRNA synthetase</fullName>
    </alternativeName>
</protein>
<dbReference type="CDD" id="cd07957">
    <property type="entry name" value="Anticodon_Ia_Met"/>
    <property type="match status" value="1"/>
</dbReference>
<evidence type="ECO:0000256" key="2">
    <source>
        <dbReference type="ARBA" id="ARBA00005594"/>
    </source>
</evidence>
<dbReference type="GO" id="GO:0017101">
    <property type="term" value="C:aminoacyl-tRNA synthetase multienzyme complex"/>
    <property type="evidence" value="ECO:0007669"/>
    <property type="project" value="TreeGrafter"/>
</dbReference>
<dbReference type="InterPro" id="IPR033911">
    <property type="entry name" value="MetRS_core"/>
</dbReference>
<keyword evidence="11 15" id="KW-0648">Protein biosynthesis</keyword>
<dbReference type="Gene3D" id="1.20.1050.10">
    <property type="match status" value="1"/>
</dbReference>
<dbReference type="SUPFAM" id="SSF47616">
    <property type="entry name" value="GST C-terminal domain-like"/>
    <property type="match status" value="1"/>
</dbReference>
<dbReference type="Pfam" id="PF21972">
    <property type="entry name" value="Arc1p_N_like"/>
    <property type="match status" value="1"/>
</dbReference>
<dbReference type="InterPro" id="IPR041872">
    <property type="entry name" value="Anticodon_Met"/>
</dbReference>
<keyword evidence="9 15" id="KW-0067">ATP-binding</keyword>
<dbReference type="EMBL" id="JAWJWE010000005">
    <property type="protein sequence ID" value="KAK6634691.1"/>
    <property type="molecule type" value="Genomic_DNA"/>
</dbReference>
<feature type="compositionally biased region" description="Low complexity" evidence="16">
    <location>
        <begin position="884"/>
        <end position="899"/>
    </location>
</feature>
<keyword evidence="12 15" id="KW-0030">Aminoacyl-tRNA synthetase</keyword>
<reference evidence="19 20" key="1">
    <citation type="submission" date="2023-10" db="EMBL/GenBank/DDBJ databases">
        <title>Genomes of two closely related lineages of the louse Polyplax serrata with different host specificities.</title>
        <authorList>
            <person name="Martinu J."/>
            <person name="Tarabai H."/>
            <person name="Stefka J."/>
            <person name="Hypsa V."/>
        </authorList>
    </citation>
    <scope>NUCLEOTIDE SEQUENCE [LARGE SCALE GENOMIC DNA]</scope>
    <source>
        <strain evidence="19">HR10_N</strain>
    </source>
</reference>
<dbReference type="InterPro" id="IPR009068">
    <property type="entry name" value="uS15_NS1_RNA-bd_sf"/>
</dbReference>
<evidence type="ECO:0000256" key="15">
    <source>
        <dbReference type="RuleBase" id="RU363039"/>
    </source>
</evidence>
<dbReference type="Gene3D" id="3.40.30.10">
    <property type="entry name" value="Glutaredoxin"/>
    <property type="match status" value="1"/>
</dbReference>
<evidence type="ECO:0000313" key="20">
    <source>
        <dbReference type="Proteomes" id="UP001372834"/>
    </source>
</evidence>
<dbReference type="CDD" id="cd00939">
    <property type="entry name" value="MetRS_RNA"/>
    <property type="match status" value="2"/>
</dbReference>
<dbReference type="Proteomes" id="UP001372834">
    <property type="component" value="Unassembled WGS sequence"/>
</dbReference>
<dbReference type="InterPro" id="IPR029038">
    <property type="entry name" value="MetRS_Zn"/>
</dbReference>
<proteinExistence type="inferred from homology"/>
<dbReference type="InterPro" id="IPR000738">
    <property type="entry name" value="WHEP-TRS_dom"/>
</dbReference>
<keyword evidence="10" id="KW-0694">RNA-binding</keyword>
<evidence type="ECO:0000256" key="16">
    <source>
        <dbReference type="SAM" id="MobiDB-lite"/>
    </source>
</evidence>
<feature type="domain" description="WHEP-TRS" evidence="18">
    <location>
        <begin position="829"/>
        <end position="885"/>
    </location>
</feature>
<dbReference type="PROSITE" id="PS00178">
    <property type="entry name" value="AA_TRNA_LIGASE_I"/>
    <property type="match status" value="1"/>
</dbReference>
<dbReference type="InterPro" id="IPR001412">
    <property type="entry name" value="aa-tRNA-synth_I_CS"/>
</dbReference>
<evidence type="ECO:0000313" key="19">
    <source>
        <dbReference type="EMBL" id="KAK6634691.1"/>
    </source>
</evidence>
<evidence type="ECO:0000256" key="5">
    <source>
        <dbReference type="ARBA" id="ARBA00022490"/>
    </source>
</evidence>
<dbReference type="InterPro" id="IPR041598">
    <property type="entry name" value="MARS_N"/>
</dbReference>
<dbReference type="PANTHER" id="PTHR45765">
    <property type="entry name" value="METHIONINE--TRNA LIGASE"/>
    <property type="match status" value="1"/>
</dbReference>
<evidence type="ECO:0000259" key="17">
    <source>
        <dbReference type="PROSITE" id="PS50405"/>
    </source>
</evidence>
<evidence type="ECO:0000256" key="9">
    <source>
        <dbReference type="ARBA" id="ARBA00022840"/>
    </source>
</evidence>
<keyword evidence="7 15" id="KW-0436">Ligase</keyword>
<dbReference type="Gene3D" id="2.20.28.20">
    <property type="entry name" value="Methionyl-tRNA synthetase, Zn-domain"/>
    <property type="match status" value="1"/>
</dbReference>
<dbReference type="Pfam" id="PF19303">
    <property type="entry name" value="Anticodon_3"/>
    <property type="match status" value="1"/>
</dbReference>
<feature type="compositionally biased region" description="Basic and acidic residues" evidence="16">
    <location>
        <begin position="904"/>
        <end position="921"/>
    </location>
</feature>
<evidence type="ECO:0000256" key="8">
    <source>
        <dbReference type="ARBA" id="ARBA00022741"/>
    </source>
</evidence>
<dbReference type="AlphaFoldDB" id="A0AAN8P300"/>
<dbReference type="FunFam" id="1.10.730.10:FF:000031">
    <property type="entry name" value="Putative Methionyl-tRNA synthetase"/>
    <property type="match status" value="1"/>
</dbReference>
<dbReference type="InterPro" id="IPR015413">
    <property type="entry name" value="Methionyl/Leucyl_tRNA_Synth"/>
</dbReference>
<dbReference type="SUPFAM" id="SSF47323">
    <property type="entry name" value="Anticodon-binding domain of a subclass of class I aminoacyl-tRNA synthetases"/>
    <property type="match status" value="1"/>
</dbReference>
<dbReference type="Gene3D" id="3.40.50.620">
    <property type="entry name" value="HUPs"/>
    <property type="match status" value="1"/>
</dbReference>
<evidence type="ECO:0000256" key="12">
    <source>
        <dbReference type="ARBA" id="ARBA00023146"/>
    </source>
</evidence>
<dbReference type="Gene3D" id="1.10.730.10">
    <property type="entry name" value="Isoleucyl-tRNA Synthetase, Domain 1"/>
    <property type="match status" value="1"/>
</dbReference>
<evidence type="ECO:0000259" key="18">
    <source>
        <dbReference type="PROSITE" id="PS51185"/>
    </source>
</evidence>
<dbReference type="InterPro" id="IPR023458">
    <property type="entry name" value="Met-tRNA_ligase_1"/>
</dbReference>
<comment type="caution">
    <text evidence="19">The sequence shown here is derived from an EMBL/GenBank/DDBJ whole genome shotgun (WGS) entry which is preliminary data.</text>
</comment>
<keyword evidence="6" id="KW-0820">tRNA-binding</keyword>
<dbReference type="Pfam" id="PF00458">
    <property type="entry name" value="WHEP-TRS"/>
    <property type="match status" value="2"/>
</dbReference>
<dbReference type="Gene3D" id="1.10.287.10">
    <property type="entry name" value="S15/NS1, RNA-binding"/>
    <property type="match status" value="2"/>
</dbReference>
<dbReference type="PANTHER" id="PTHR45765:SF1">
    <property type="entry name" value="METHIONINE--TRNA LIGASE, CYTOPLASMIC"/>
    <property type="match status" value="1"/>
</dbReference>
<dbReference type="SMART" id="SM00991">
    <property type="entry name" value="WHEP-TRS"/>
    <property type="match status" value="2"/>
</dbReference>
<dbReference type="GO" id="GO:0006431">
    <property type="term" value="P:methionyl-tRNA aminoacylation"/>
    <property type="evidence" value="ECO:0007669"/>
    <property type="project" value="InterPro"/>
</dbReference>
<dbReference type="PRINTS" id="PR01041">
    <property type="entry name" value="TRNASYNTHMET"/>
</dbReference>
<evidence type="ECO:0000256" key="13">
    <source>
        <dbReference type="ARBA" id="ARBA00030904"/>
    </source>
</evidence>
<accession>A0AAN8P300</accession>
<comment type="similarity">
    <text evidence="2 15">Belongs to the class-I aminoacyl-tRNA synthetase family.</text>
</comment>
<dbReference type="InterPro" id="IPR053836">
    <property type="entry name" value="Arc1-like_N"/>
</dbReference>
<dbReference type="PROSITE" id="PS51185">
    <property type="entry name" value="WHEP_TRS_2"/>
    <property type="match status" value="2"/>
</dbReference>
<dbReference type="InterPro" id="IPR036282">
    <property type="entry name" value="Glutathione-S-Trfase_C_sf"/>
</dbReference>
<feature type="region of interest" description="Disordered" evidence="16">
    <location>
        <begin position="876"/>
        <end position="928"/>
    </location>
</feature>
<dbReference type="Pfam" id="PF18485">
    <property type="entry name" value="GST_N_5"/>
    <property type="match status" value="1"/>
</dbReference>
<dbReference type="GO" id="GO:0005524">
    <property type="term" value="F:ATP binding"/>
    <property type="evidence" value="ECO:0007669"/>
    <property type="project" value="UniProtKB-KW"/>
</dbReference>
<dbReference type="SUPFAM" id="SSF47060">
    <property type="entry name" value="S15/NS1 RNA-binding domain"/>
    <property type="match status" value="2"/>
</dbReference>
<evidence type="ECO:0000256" key="7">
    <source>
        <dbReference type="ARBA" id="ARBA00022598"/>
    </source>
</evidence>
<feature type="domain" description="GST C-terminal" evidence="17">
    <location>
        <begin position="70"/>
        <end position="197"/>
    </location>
</feature>
<dbReference type="EC" id="6.1.1.10" evidence="3"/>
<organism evidence="19 20">
    <name type="scientific">Polyplax serrata</name>
    <name type="common">Common mouse louse</name>
    <dbReference type="NCBI Taxonomy" id="468196"/>
    <lineage>
        <taxon>Eukaryota</taxon>
        <taxon>Metazoa</taxon>
        <taxon>Ecdysozoa</taxon>
        <taxon>Arthropoda</taxon>
        <taxon>Hexapoda</taxon>
        <taxon>Insecta</taxon>
        <taxon>Pterygota</taxon>
        <taxon>Neoptera</taxon>
        <taxon>Paraneoptera</taxon>
        <taxon>Psocodea</taxon>
        <taxon>Troctomorpha</taxon>
        <taxon>Phthiraptera</taxon>
        <taxon>Anoplura</taxon>
        <taxon>Polyplacidae</taxon>
        <taxon>Polyplax</taxon>
    </lineage>
</organism>
<dbReference type="InterPro" id="IPR009080">
    <property type="entry name" value="tRNAsynth_Ia_anticodon-bd"/>
</dbReference>
<dbReference type="FunFam" id="2.20.28.20:FF:000001">
    <property type="entry name" value="Methionine--tRNA ligase"/>
    <property type="match status" value="1"/>
</dbReference>
<dbReference type="FunFam" id="1.10.287.10:FF:000014">
    <property type="entry name" value="Methionyl-tRNA synthetase"/>
    <property type="match status" value="1"/>
</dbReference>
<sequence length="958" mass="108065">MILSTNENNTNSLKVLIASELSGESVKVETAPLEKPLLNGSKALPQLILDSGVHLFCSNSAARYLLAPKTNEESILVNYFFDLESCLIQPLTILLVSKTSNHMKKKLEEILNQLNKEVSSKTYLCGKEISVGDVSIWCSLYPLFTDEKTYNDLFESRRALIKWFENVKNLPKVQAALNTYPVKEGLSSIFSSIPTKMNVASLTNDTTIGEKVMPPSTVENTDTAVTEDEKKAAAKSFNQKFSRLPKAQVKPVLPIPGEKNILITSALPYVNNVPHLGNIIGCVLSADVFARYCRLRGYNTLYISGTDEYGTATETKALEEKLSPKEICDKYFKIHDAIYKWFNIKFDYFGRTTTPQQTEICQEIFKKIYKNGFILVDSVEQLLCEKCDRYLADRFVEGTCPKCKFVDARGDQCDGCGHLINATELIKPRCKICQDMPVLRESKQFFLDLPKIQPLLKNWIEKSWLGWSHNAREISRAWLSDGLKPRCITRDLKWGIPVPLEGFQNKVFYVWFDAPIGYISITKLYTEHWREWWQPEPETNVNLYQFMAKDNVPFHSVMFPSSLLATKEAYLTVDNIFATEYLNYEDGKFSKSRGIGVFGNDAQDTGIPADVWRFYLLYVRPESQDSSFSWADLALKNNSELLSVLGNFINRALMFCEKNYDFKVPNISLTDDDHELIALVNRELTGYISVLEKGKLRDGIRHILSVARLGNQYMQSTQPWVLCKGTSEEKKRGESVIGLSINLSCLLAQLLDPYMPETSDMIRKQLNCPPELNVIDNKFRLFLTAGHKIGRPFPLFAKIESEQIEQLKAKYAGRQGILNPHPAGDSGVDVASLEAAVAVQGNVVRKMKEAGQSKADWGPQVTILLDLKKKLAEAQEKTGKSVPKSTAQTVSTSSSSLSVEEMEEKVKTQGDRVRKLKESGVDKSQWQPEVNVLLELKKQLSELKGEPLPPPSGKKNKK</sequence>
<dbReference type="NCBIfam" id="TIGR00398">
    <property type="entry name" value="metG"/>
    <property type="match status" value="1"/>
</dbReference>
<comment type="catalytic activity">
    <reaction evidence="14">
        <text>tRNA(Met) + L-methionine + ATP = L-methionyl-tRNA(Met) + AMP + diphosphate</text>
        <dbReference type="Rhea" id="RHEA:13481"/>
        <dbReference type="Rhea" id="RHEA-COMP:9667"/>
        <dbReference type="Rhea" id="RHEA-COMP:9698"/>
        <dbReference type="ChEBI" id="CHEBI:30616"/>
        <dbReference type="ChEBI" id="CHEBI:33019"/>
        <dbReference type="ChEBI" id="CHEBI:57844"/>
        <dbReference type="ChEBI" id="CHEBI:78442"/>
        <dbReference type="ChEBI" id="CHEBI:78530"/>
        <dbReference type="ChEBI" id="CHEBI:456215"/>
        <dbReference type="EC" id="6.1.1.10"/>
    </reaction>
</comment>
<keyword evidence="8 15" id="KW-0547">Nucleotide-binding</keyword>
<dbReference type="CDD" id="cd00814">
    <property type="entry name" value="MetRS_core"/>
    <property type="match status" value="1"/>
</dbReference>
<dbReference type="InterPro" id="IPR014758">
    <property type="entry name" value="Met-tRNA_synth"/>
</dbReference>
<evidence type="ECO:0000256" key="1">
    <source>
        <dbReference type="ARBA" id="ARBA00004496"/>
    </source>
</evidence>
<dbReference type="SUPFAM" id="SSF57770">
    <property type="entry name" value="Methionyl-tRNA synthetase (MetRS), Zn-domain"/>
    <property type="match status" value="1"/>
</dbReference>
<evidence type="ECO:0000256" key="11">
    <source>
        <dbReference type="ARBA" id="ARBA00022917"/>
    </source>
</evidence>
<dbReference type="GO" id="GO:0005829">
    <property type="term" value="C:cytosol"/>
    <property type="evidence" value="ECO:0007669"/>
    <property type="project" value="TreeGrafter"/>
</dbReference>
<evidence type="ECO:0000256" key="10">
    <source>
        <dbReference type="ARBA" id="ARBA00022884"/>
    </source>
</evidence>
<dbReference type="PROSITE" id="PS50405">
    <property type="entry name" value="GST_CTER"/>
    <property type="match status" value="1"/>
</dbReference>
<name>A0AAN8P300_POLSC</name>
<dbReference type="NCBIfam" id="NF001100">
    <property type="entry name" value="PRK00133.1"/>
    <property type="match status" value="1"/>
</dbReference>
<dbReference type="SUPFAM" id="SSF52374">
    <property type="entry name" value="Nucleotidylyl transferase"/>
    <property type="match status" value="1"/>
</dbReference>
<dbReference type="GO" id="GO:0004825">
    <property type="term" value="F:methionine-tRNA ligase activity"/>
    <property type="evidence" value="ECO:0007669"/>
    <property type="project" value="UniProtKB-EC"/>
</dbReference>
<evidence type="ECO:0000256" key="14">
    <source>
        <dbReference type="ARBA" id="ARBA00047364"/>
    </source>
</evidence>
<keyword evidence="5" id="KW-0963">Cytoplasm</keyword>
<comment type="subcellular location">
    <subcellularLocation>
        <location evidence="1">Cytoplasm</location>
    </subcellularLocation>
</comment>
<evidence type="ECO:0000256" key="3">
    <source>
        <dbReference type="ARBA" id="ARBA00012838"/>
    </source>
</evidence>
<evidence type="ECO:0000256" key="4">
    <source>
        <dbReference type="ARBA" id="ARBA00018335"/>
    </source>
</evidence>
<feature type="domain" description="WHEP-TRS" evidence="18">
    <location>
        <begin position="898"/>
        <end position="954"/>
    </location>
</feature>
<dbReference type="GO" id="GO:0000049">
    <property type="term" value="F:tRNA binding"/>
    <property type="evidence" value="ECO:0007669"/>
    <property type="project" value="UniProtKB-KW"/>
</dbReference>
<dbReference type="InterPro" id="IPR014729">
    <property type="entry name" value="Rossmann-like_a/b/a_fold"/>
</dbReference>
<evidence type="ECO:0000256" key="6">
    <source>
        <dbReference type="ARBA" id="ARBA00022555"/>
    </source>
</evidence>
<dbReference type="InterPro" id="IPR010987">
    <property type="entry name" value="Glutathione-S-Trfase_C-like"/>
</dbReference>
<gene>
    <name evidence="19" type="ORF">RUM43_012093</name>
</gene>
<dbReference type="Pfam" id="PF09334">
    <property type="entry name" value="tRNA-synt_1g"/>
    <property type="match status" value="1"/>
</dbReference>
<dbReference type="HAMAP" id="MF_00098">
    <property type="entry name" value="Met_tRNA_synth_type1"/>
    <property type="match status" value="1"/>
</dbReference>